<dbReference type="STRING" id="436017.A4RUS9"/>
<evidence type="ECO:0000256" key="8">
    <source>
        <dbReference type="ARBA" id="ARBA00023002"/>
    </source>
</evidence>
<feature type="transmembrane region" description="Helical" evidence="20">
    <location>
        <begin position="328"/>
        <end position="347"/>
    </location>
</feature>
<dbReference type="GO" id="GO:0016129">
    <property type="term" value="P:phytosteroid biosynthetic process"/>
    <property type="evidence" value="ECO:0007669"/>
    <property type="project" value="UniProtKB-ARBA"/>
</dbReference>
<keyword evidence="9" id="KW-0756">Sterol biosynthesis</keyword>
<dbReference type="PANTHER" id="PTHR21257:SF52">
    <property type="entry name" value="DELTA(14)-STEROL REDUCTASE TM7SF2"/>
    <property type="match status" value="1"/>
</dbReference>
<evidence type="ECO:0000256" key="11">
    <source>
        <dbReference type="ARBA" id="ARBA00023136"/>
    </source>
</evidence>
<keyword evidence="5" id="KW-0521">NADP</keyword>
<feature type="region of interest" description="Disordered" evidence="19">
    <location>
        <begin position="1"/>
        <end position="42"/>
    </location>
</feature>
<dbReference type="GeneID" id="5000714"/>
<keyword evidence="6" id="KW-0752">Steroid biosynthesis</keyword>
<dbReference type="PROSITE" id="PS01018">
    <property type="entry name" value="STEROL_REDUCT_2"/>
    <property type="match status" value="1"/>
</dbReference>
<feature type="compositionally biased region" description="Low complexity" evidence="19">
    <location>
        <begin position="1"/>
        <end position="30"/>
    </location>
</feature>
<dbReference type="GO" id="GO:0005789">
    <property type="term" value="C:endoplasmic reticulum membrane"/>
    <property type="evidence" value="ECO:0007669"/>
    <property type="project" value="TreeGrafter"/>
</dbReference>
<keyword evidence="13" id="KW-0753">Steroid metabolism</keyword>
<evidence type="ECO:0000256" key="1">
    <source>
        <dbReference type="ARBA" id="ARBA00004141"/>
    </source>
</evidence>
<sequence>MPASARRAPSTRARGSSRGVAERATTTRAASSEKARARDAPTTTHYEFGGPIGALAITVALPLVCYFLAYACNEDGCAEVSKLARGGAFPGFPKHMPLWSVDGAVAAYGWMAFTVVAHAVIPGQKKQGVALPDGTRLTYKLNGFRVLAATAVAGAIGTKAGWFDLASVHDNFLSMLTAMVVLAYALSAYLYASSFAKGKTLAKGGNSGNAAYDFFIGRELNPRILNGAFDLKVFCELTPGLIGWLLLDLGFAAKQYARVGAVSAPMIMVCVFQGAYVIDALWNEPAILTTMDITTDGFGFMLAFGDLVWVPFTYSLQCRYILEHAVELSNAHLVAIFAVQCVGYWVFRGANSQKNLFRTNPNDPRVKHLKTLQTKRGTKLIVSGWWGVCRHVNYLGDWIMAWAWCLPCGFSHLVPYFYVIYFGILLVHRDGRDGEACEEKYGDDWKKYCAIVKYRLIPYIY</sequence>
<protein>
    <recommendedName>
        <fullName evidence="16">Delta(14)-sterol reductase ERG24</fullName>
    </recommendedName>
    <alternativeName>
        <fullName evidence="18">C-14 sterol reductase ERG24</fullName>
    </alternativeName>
    <alternativeName>
        <fullName evidence="17">Sterol C14-reductase ERG24</fullName>
    </alternativeName>
</protein>
<evidence type="ECO:0000256" key="5">
    <source>
        <dbReference type="ARBA" id="ARBA00022857"/>
    </source>
</evidence>
<keyword evidence="11 20" id="KW-0472">Membrane</keyword>
<dbReference type="PANTHER" id="PTHR21257">
    <property type="entry name" value="DELTA(14)-STEROL REDUCTASE"/>
    <property type="match status" value="1"/>
</dbReference>
<evidence type="ECO:0000256" key="9">
    <source>
        <dbReference type="ARBA" id="ARBA00023011"/>
    </source>
</evidence>
<feature type="transmembrane region" description="Helical" evidence="20">
    <location>
        <begin position="298"/>
        <end position="316"/>
    </location>
</feature>
<evidence type="ECO:0000256" key="18">
    <source>
        <dbReference type="ARBA" id="ARBA00083315"/>
    </source>
</evidence>
<comment type="pathway">
    <text evidence="15">Steroid biosynthesis; zymosterol biosynthesis; zymosterol from lanosterol: step 2/6.</text>
</comment>
<keyword evidence="10" id="KW-0443">Lipid metabolism</keyword>
<evidence type="ECO:0000256" key="10">
    <source>
        <dbReference type="ARBA" id="ARBA00023098"/>
    </source>
</evidence>
<evidence type="ECO:0000313" key="22">
    <source>
        <dbReference type="Proteomes" id="UP000001568"/>
    </source>
</evidence>
<evidence type="ECO:0000256" key="14">
    <source>
        <dbReference type="ARBA" id="ARBA00052254"/>
    </source>
</evidence>
<evidence type="ECO:0000256" key="17">
    <source>
        <dbReference type="ARBA" id="ARBA00077841"/>
    </source>
</evidence>
<evidence type="ECO:0000256" key="7">
    <source>
        <dbReference type="ARBA" id="ARBA00022989"/>
    </source>
</evidence>
<dbReference type="GO" id="GO:0046165">
    <property type="term" value="P:alcohol biosynthetic process"/>
    <property type="evidence" value="ECO:0007669"/>
    <property type="project" value="UniProtKB-ARBA"/>
</dbReference>
<reference evidence="21 22" key="1">
    <citation type="journal article" date="2007" name="Proc. Natl. Acad. Sci. U.S.A.">
        <title>The tiny eukaryote Ostreococcus provides genomic insights into the paradox of plankton speciation.</title>
        <authorList>
            <person name="Palenik B."/>
            <person name="Grimwood J."/>
            <person name="Aerts A."/>
            <person name="Rouze P."/>
            <person name="Salamov A."/>
            <person name="Putnam N."/>
            <person name="Dupont C."/>
            <person name="Jorgensen R."/>
            <person name="Derelle E."/>
            <person name="Rombauts S."/>
            <person name="Zhou K."/>
            <person name="Otillar R."/>
            <person name="Merchant S.S."/>
            <person name="Podell S."/>
            <person name="Gaasterland T."/>
            <person name="Napoli C."/>
            <person name="Gendler K."/>
            <person name="Manuell A."/>
            <person name="Tai V."/>
            <person name="Vallon O."/>
            <person name="Piganeau G."/>
            <person name="Jancek S."/>
            <person name="Heijde M."/>
            <person name="Jabbari K."/>
            <person name="Bowler C."/>
            <person name="Lohr M."/>
            <person name="Robbens S."/>
            <person name="Werner G."/>
            <person name="Dubchak I."/>
            <person name="Pazour G.J."/>
            <person name="Ren Q."/>
            <person name="Paulsen I."/>
            <person name="Delwiche C."/>
            <person name="Schmutz J."/>
            <person name="Rokhsar D."/>
            <person name="Van de Peer Y."/>
            <person name="Moreau H."/>
            <person name="Grigoriev I.V."/>
        </authorList>
    </citation>
    <scope>NUCLEOTIDE SEQUENCE [LARGE SCALE GENOMIC DNA]</scope>
    <source>
        <strain evidence="21 22">CCE9901</strain>
    </source>
</reference>
<evidence type="ECO:0000256" key="20">
    <source>
        <dbReference type="SAM" id="Phobius"/>
    </source>
</evidence>
<keyword evidence="3" id="KW-0444">Lipid biosynthesis</keyword>
<dbReference type="OMA" id="PNYMGDL"/>
<feature type="transmembrane region" description="Helical" evidence="20">
    <location>
        <begin position="256"/>
        <end position="278"/>
    </location>
</feature>
<keyword evidence="7 20" id="KW-1133">Transmembrane helix</keyword>
<comment type="subcellular location">
    <subcellularLocation>
        <location evidence="1">Membrane</location>
        <topology evidence="1">Multi-pass membrane protein</topology>
    </subcellularLocation>
</comment>
<dbReference type="AlphaFoldDB" id="A4RUS9"/>
<comment type="catalytic activity">
    <reaction evidence="14">
        <text>4,4-dimethyl-5alpha-cholesta-8,24-dien-3beta-ol + NADP(+) = 4,4-dimethyl-5alpha-cholesta-8,14,24-trien-3beta-ol + NADPH + H(+)</text>
        <dbReference type="Rhea" id="RHEA:18561"/>
        <dbReference type="ChEBI" id="CHEBI:15378"/>
        <dbReference type="ChEBI" id="CHEBI:17813"/>
        <dbReference type="ChEBI" id="CHEBI:18364"/>
        <dbReference type="ChEBI" id="CHEBI:57783"/>
        <dbReference type="ChEBI" id="CHEBI:58349"/>
        <dbReference type="EC" id="1.3.1.70"/>
    </reaction>
    <physiologicalReaction direction="right-to-left" evidence="14">
        <dbReference type="Rhea" id="RHEA:18563"/>
    </physiologicalReaction>
</comment>
<evidence type="ECO:0000256" key="2">
    <source>
        <dbReference type="ARBA" id="ARBA00005402"/>
    </source>
</evidence>
<keyword evidence="22" id="KW-1185">Reference proteome</keyword>
<dbReference type="OrthoDB" id="5326588at2759"/>
<keyword evidence="4 20" id="KW-0812">Transmembrane</keyword>
<keyword evidence="12" id="KW-1207">Sterol metabolism</keyword>
<dbReference type="Proteomes" id="UP000001568">
    <property type="component" value="Chromosome 3"/>
</dbReference>
<accession>A4RUS9</accession>
<dbReference type="GO" id="GO:0050613">
    <property type="term" value="F:Delta14-sterol reductase activity"/>
    <property type="evidence" value="ECO:0007669"/>
    <property type="project" value="UniProtKB-EC"/>
</dbReference>
<dbReference type="GO" id="GO:1902652">
    <property type="term" value="P:secondary alcohol metabolic process"/>
    <property type="evidence" value="ECO:0007669"/>
    <property type="project" value="UniProtKB-ARBA"/>
</dbReference>
<dbReference type="InterPro" id="IPR001171">
    <property type="entry name" value="ERG24_DHCR-like"/>
</dbReference>
<dbReference type="Gramene" id="ABO95305">
    <property type="protein sequence ID" value="ABO95305"/>
    <property type="gene ID" value="OSTLU_49215"/>
</dbReference>
<evidence type="ECO:0000256" key="3">
    <source>
        <dbReference type="ARBA" id="ARBA00022516"/>
    </source>
</evidence>
<feature type="transmembrane region" description="Helical" evidence="20">
    <location>
        <begin position="401"/>
        <end position="427"/>
    </location>
</feature>
<keyword evidence="8" id="KW-0560">Oxidoreductase</keyword>
<dbReference type="Gene3D" id="1.20.120.1630">
    <property type="match status" value="1"/>
</dbReference>
<name>A4RUS9_OSTLU</name>
<dbReference type="eggNOG" id="KOG1435">
    <property type="taxonomic scope" value="Eukaryota"/>
</dbReference>
<evidence type="ECO:0000256" key="6">
    <source>
        <dbReference type="ARBA" id="ARBA00022955"/>
    </source>
</evidence>
<evidence type="ECO:0000256" key="16">
    <source>
        <dbReference type="ARBA" id="ARBA00074394"/>
    </source>
</evidence>
<evidence type="ECO:0000256" key="15">
    <source>
        <dbReference type="ARBA" id="ARBA00060638"/>
    </source>
</evidence>
<evidence type="ECO:0000256" key="4">
    <source>
        <dbReference type="ARBA" id="ARBA00022692"/>
    </source>
</evidence>
<feature type="transmembrane region" description="Helical" evidence="20">
    <location>
        <begin position="142"/>
        <end position="160"/>
    </location>
</feature>
<dbReference type="RefSeq" id="XP_001417012.1">
    <property type="nucleotide sequence ID" value="XM_001416975.1"/>
</dbReference>
<dbReference type="Pfam" id="PF01222">
    <property type="entry name" value="ERG4_ERG24"/>
    <property type="match status" value="1"/>
</dbReference>
<organism evidence="21 22">
    <name type="scientific">Ostreococcus lucimarinus (strain CCE9901)</name>
    <dbReference type="NCBI Taxonomy" id="436017"/>
    <lineage>
        <taxon>Eukaryota</taxon>
        <taxon>Viridiplantae</taxon>
        <taxon>Chlorophyta</taxon>
        <taxon>Mamiellophyceae</taxon>
        <taxon>Mamiellales</taxon>
        <taxon>Bathycoccaceae</taxon>
        <taxon>Ostreococcus</taxon>
    </lineage>
</organism>
<gene>
    <name evidence="21" type="ORF">OSTLU_49215</name>
</gene>
<proteinExistence type="inferred from homology"/>
<evidence type="ECO:0000256" key="13">
    <source>
        <dbReference type="ARBA" id="ARBA00023221"/>
    </source>
</evidence>
<dbReference type="HOGENOM" id="CLU_015631_0_3_1"/>
<dbReference type="InterPro" id="IPR018083">
    <property type="entry name" value="Sterol_reductase_CS"/>
</dbReference>
<dbReference type="FunFam" id="1.20.120.1630:FF:000009">
    <property type="entry name" value="C-14 sterol reductase"/>
    <property type="match status" value="1"/>
</dbReference>
<feature type="transmembrane region" description="Helical" evidence="20">
    <location>
        <begin position="172"/>
        <end position="192"/>
    </location>
</feature>
<evidence type="ECO:0000256" key="19">
    <source>
        <dbReference type="SAM" id="MobiDB-lite"/>
    </source>
</evidence>
<dbReference type="EMBL" id="CP000583">
    <property type="protein sequence ID" value="ABO95305.1"/>
    <property type="molecule type" value="Genomic_DNA"/>
</dbReference>
<evidence type="ECO:0000313" key="21">
    <source>
        <dbReference type="EMBL" id="ABO95305.1"/>
    </source>
</evidence>
<comment type="similarity">
    <text evidence="2">Belongs to the ERG4/ERG24 family.</text>
</comment>
<feature type="transmembrane region" description="Helical" evidence="20">
    <location>
        <begin position="98"/>
        <end position="121"/>
    </location>
</feature>
<feature type="transmembrane region" description="Helical" evidence="20">
    <location>
        <begin position="48"/>
        <end position="69"/>
    </location>
</feature>
<dbReference type="KEGG" id="olu:OSTLU_49215"/>
<dbReference type="GO" id="GO:0016126">
    <property type="term" value="P:sterol biosynthetic process"/>
    <property type="evidence" value="ECO:0007669"/>
    <property type="project" value="UniProtKB-KW"/>
</dbReference>
<evidence type="ECO:0000256" key="12">
    <source>
        <dbReference type="ARBA" id="ARBA00023166"/>
    </source>
</evidence>